<dbReference type="SMART" id="SM00360">
    <property type="entry name" value="RRM"/>
    <property type="match status" value="2"/>
</dbReference>
<keyword evidence="5" id="KW-1185">Reference proteome</keyword>
<sequence length="248" mass="27806">MLLCFVATHLAFHEAVMPSMFVGLGPNGRNITEDQLKDFLGKYVPISSVRVRGTCAFADVETDDDAQKLIAEANDQYLGEARLSIQVSRPKGAPAPRGASSGPVALFIGLGPQGGSVSEDELRQKLEEAAPIIAIRRRGECAFVDVASSSDAERMISTLRGAMVGPCRLSVQYSKDNNNRGGDRGGDMKRGREADRNDDRDRRRRRSDSRDRRRRSDSRDRRRRSPDSRDRRRRSPDSRDRRRRSPSY</sequence>
<feature type="compositionally biased region" description="Basic and acidic residues" evidence="2">
    <location>
        <begin position="177"/>
        <end position="201"/>
    </location>
</feature>
<reference evidence="5" key="1">
    <citation type="submission" date="2015-09" db="EMBL/GenBank/DDBJ databases">
        <authorList>
            <consortium name="Pathogen Informatics"/>
        </authorList>
    </citation>
    <scope>NUCLEOTIDE SEQUENCE [LARGE SCALE GENOMIC DNA]</scope>
    <source>
        <strain evidence="5">Lake Konstanz</strain>
    </source>
</reference>
<keyword evidence="1" id="KW-0694">RNA-binding</keyword>
<evidence type="ECO:0000313" key="5">
    <source>
        <dbReference type="Proteomes" id="UP000051952"/>
    </source>
</evidence>
<proteinExistence type="predicted"/>
<dbReference type="InterPro" id="IPR035979">
    <property type="entry name" value="RBD_domain_sf"/>
</dbReference>
<dbReference type="Proteomes" id="UP000051952">
    <property type="component" value="Unassembled WGS sequence"/>
</dbReference>
<feature type="compositionally biased region" description="Basic and acidic residues" evidence="2">
    <location>
        <begin position="217"/>
        <end position="240"/>
    </location>
</feature>
<dbReference type="GO" id="GO:0003723">
    <property type="term" value="F:RNA binding"/>
    <property type="evidence" value="ECO:0007669"/>
    <property type="project" value="UniProtKB-UniRule"/>
</dbReference>
<dbReference type="OrthoDB" id="251475at2759"/>
<dbReference type="InterPro" id="IPR000504">
    <property type="entry name" value="RRM_dom"/>
</dbReference>
<feature type="domain" description="RRM" evidence="3">
    <location>
        <begin position="18"/>
        <end position="90"/>
    </location>
</feature>
<dbReference type="OMA" id="NPGYDRR"/>
<dbReference type="CDD" id="cd00590">
    <property type="entry name" value="RRM_SF"/>
    <property type="match status" value="1"/>
</dbReference>
<evidence type="ECO:0000313" key="4">
    <source>
        <dbReference type="EMBL" id="CUG83820.1"/>
    </source>
</evidence>
<dbReference type="Gene3D" id="3.30.70.330">
    <property type="match status" value="2"/>
</dbReference>
<accession>A0A0S4J6Y7</accession>
<feature type="domain" description="RRM" evidence="3">
    <location>
        <begin position="104"/>
        <end position="176"/>
    </location>
</feature>
<dbReference type="InterPro" id="IPR012677">
    <property type="entry name" value="Nucleotide-bd_a/b_plait_sf"/>
</dbReference>
<dbReference type="Pfam" id="PF00076">
    <property type="entry name" value="RRM_1"/>
    <property type="match status" value="1"/>
</dbReference>
<evidence type="ECO:0000256" key="1">
    <source>
        <dbReference type="PROSITE-ProRule" id="PRU00176"/>
    </source>
</evidence>
<name>A0A0S4J6Y7_BODSA</name>
<protein>
    <submittedName>
        <fullName evidence="4">Splicing factor TSR1, putative</fullName>
    </submittedName>
</protein>
<feature type="compositionally biased region" description="Basic residues" evidence="2">
    <location>
        <begin position="202"/>
        <end position="216"/>
    </location>
</feature>
<dbReference type="AlphaFoldDB" id="A0A0S4J6Y7"/>
<feature type="region of interest" description="Disordered" evidence="2">
    <location>
        <begin position="172"/>
        <end position="248"/>
    </location>
</feature>
<evidence type="ECO:0000256" key="2">
    <source>
        <dbReference type="SAM" id="MobiDB-lite"/>
    </source>
</evidence>
<dbReference type="PROSITE" id="PS50102">
    <property type="entry name" value="RRM"/>
    <property type="match status" value="2"/>
</dbReference>
<dbReference type="EMBL" id="CYKH01001106">
    <property type="protein sequence ID" value="CUG83820.1"/>
    <property type="molecule type" value="Genomic_DNA"/>
</dbReference>
<dbReference type="VEuPathDB" id="TriTrypDB:BSAL_87810"/>
<dbReference type="SUPFAM" id="SSF54928">
    <property type="entry name" value="RNA-binding domain, RBD"/>
    <property type="match status" value="1"/>
</dbReference>
<gene>
    <name evidence="4" type="ORF">BSAL_87810</name>
</gene>
<evidence type="ECO:0000259" key="3">
    <source>
        <dbReference type="PROSITE" id="PS50102"/>
    </source>
</evidence>
<organism evidence="4 5">
    <name type="scientific">Bodo saltans</name>
    <name type="common">Flagellated protozoan</name>
    <dbReference type="NCBI Taxonomy" id="75058"/>
    <lineage>
        <taxon>Eukaryota</taxon>
        <taxon>Discoba</taxon>
        <taxon>Euglenozoa</taxon>
        <taxon>Kinetoplastea</taxon>
        <taxon>Metakinetoplastina</taxon>
        <taxon>Eubodonida</taxon>
        <taxon>Bodonidae</taxon>
        <taxon>Bodo</taxon>
    </lineage>
</organism>